<accession>A0A5B6X192</accession>
<keyword evidence="1" id="KW-0808">Transferase</keyword>
<dbReference type="AlphaFoldDB" id="A0A5B6X192"/>
<organism evidence="1 2">
    <name type="scientific">Gossypium australe</name>
    <dbReference type="NCBI Taxonomy" id="47621"/>
    <lineage>
        <taxon>Eukaryota</taxon>
        <taxon>Viridiplantae</taxon>
        <taxon>Streptophyta</taxon>
        <taxon>Embryophyta</taxon>
        <taxon>Tracheophyta</taxon>
        <taxon>Spermatophyta</taxon>
        <taxon>Magnoliopsida</taxon>
        <taxon>eudicotyledons</taxon>
        <taxon>Gunneridae</taxon>
        <taxon>Pentapetalae</taxon>
        <taxon>rosids</taxon>
        <taxon>malvids</taxon>
        <taxon>Malvales</taxon>
        <taxon>Malvaceae</taxon>
        <taxon>Malvoideae</taxon>
        <taxon>Gossypium</taxon>
    </lineage>
</organism>
<dbReference type="GO" id="GO:0016740">
    <property type="term" value="F:transferase activity"/>
    <property type="evidence" value="ECO:0007669"/>
    <property type="project" value="UniProtKB-KW"/>
</dbReference>
<comment type="caution">
    <text evidence="1">The sequence shown here is derived from an EMBL/GenBank/DDBJ whole genome shotgun (WGS) entry which is preliminary data.</text>
</comment>
<name>A0A5B6X192_9ROSI</name>
<evidence type="ECO:0000313" key="1">
    <source>
        <dbReference type="EMBL" id="KAA3487493.1"/>
    </source>
</evidence>
<dbReference type="EMBL" id="SMMG02000001">
    <property type="protein sequence ID" value="KAA3487493.1"/>
    <property type="molecule type" value="Genomic_DNA"/>
</dbReference>
<evidence type="ECO:0000313" key="2">
    <source>
        <dbReference type="Proteomes" id="UP000325315"/>
    </source>
</evidence>
<proteinExistence type="predicted"/>
<gene>
    <name evidence="1" type="ORF">EPI10_031313</name>
</gene>
<dbReference type="OrthoDB" id="995925at2759"/>
<keyword evidence="2" id="KW-1185">Reference proteome</keyword>
<dbReference type="Proteomes" id="UP000325315">
    <property type="component" value="Unassembled WGS sequence"/>
</dbReference>
<protein>
    <submittedName>
        <fullName evidence="1">Polynucleotidyl transferase, Ribonuclease H fold</fullName>
    </submittedName>
</protein>
<reference evidence="2" key="1">
    <citation type="journal article" date="2019" name="Plant Biotechnol. J.">
        <title>Genome sequencing of the Australian wild diploid species Gossypium australe highlights disease resistance and delayed gland morphogenesis.</title>
        <authorList>
            <person name="Cai Y."/>
            <person name="Cai X."/>
            <person name="Wang Q."/>
            <person name="Wang P."/>
            <person name="Zhang Y."/>
            <person name="Cai C."/>
            <person name="Xu Y."/>
            <person name="Wang K."/>
            <person name="Zhou Z."/>
            <person name="Wang C."/>
            <person name="Geng S."/>
            <person name="Li B."/>
            <person name="Dong Q."/>
            <person name="Hou Y."/>
            <person name="Wang H."/>
            <person name="Ai P."/>
            <person name="Liu Z."/>
            <person name="Yi F."/>
            <person name="Sun M."/>
            <person name="An G."/>
            <person name="Cheng J."/>
            <person name="Zhang Y."/>
            <person name="Shi Q."/>
            <person name="Xie Y."/>
            <person name="Shi X."/>
            <person name="Chang Y."/>
            <person name="Huang F."/>
            <person name="Chen Y."/>
            <person name="Hong S."/>
            <person name="Mi L."/>
            <person name="Sun Q."/>
            <person name="Zhang L."/>
            <person name="Zhou B."/>
            <person name="Peng R."/>
            <person name="Zhang X."/>
            <person name="Liu F."/>
        </authorList>
    </citation>
    <scope>NUCLEOTIDE SEQUENCE [LARGE SCALE GENOMIC DNA]</scope>
    <source>
        <strain evidence="2">cv. PA1801</strain>
    </source>
</reference>
<sequence>MFAWCFGHGFLPTNVKLSFIKSYMDLAYSGGDETVLHALRVCPKARDVLIASSFDNRLLINQHHFCINWIEDSMHILEKKAFEDVISTLWNIWNSRNNAIFKGNEEDAGVIWERARKLNDDFRIHNFSSQPVLPKVPRSFKWEKPSEGAIKVNMDASVKAHGT</sequence>